<comment type="function">
    <text evidence="9">Involved in the transport of molybdenum into the cell. Part of the binding-protein-dependent transport system ModABCD.</text>
</comment>
<evidence type="ECO:0000256" key="12">
    <source>
        <dbReference type="ARBA" id="ARBA00078141"/>
    </source>
</evidence>
<evidence type="ECO:0000256" key="1">
    <source>
        <dbReference type="ARBA" id="ARBA00004236"/>
    </source>
</evidence>
<dbReference type="SUPFAM" id="SSF53850">
    <property type="entry name" value="Periplasmic binding protein-like II"/>
    <property type="match status" value="1"/>
</dbReference>
<accession>A0A174ZNH0</accession>
<name>A0A174ZNH0_9FIRM</name>
<comment type="subunit">
    <text evidence="10">The complex is composed of two ATP-binding proteins (ModC), two transmembrane proteins (ModB) and a solute-binding protein (ModA).</text>
</comment>
<protein>
    <recommendedName>
        <fullName evidence="11">Molybdate-binding protein ModA</fullName>
    </recommendedName>
    <alternativeName>
        <fullName evidence="12">Molybdate/tungstate-binding protein ModA</fullName>
    </alternativeName>
</protein>
<evidence type="ECO:0000256" key="2">
    <source>
        <dbReference type="ARBA" id="ARBA00009175"/>
    </source>
</evidence>
<evidence type="ECO:0000256" key="5">
    <source>
        <dbReference type="ARBA" id="ARBA00022723"/>
    </source>
</evidence>
<sequence length="296" mass="32042">MKKRILAVMMAAVMVFSMAGCGSKADEKTDDTAKTEATDNKGSDEEETEIQVFIAASLKNVMDKLATQYNEEHPNVKITYNADSSGTLLTQIEEGYECDIFFSAAQKQMDQLESDGLVVDGTRANVVNNQVVVVTRKDSGTKVTGLDNLSEAESFALAGGSVPVGKYTRTALMNMSVLSKVDDPSAITTEEVSEALGGLEISEQDNVSKVLSAVVEGSCEVGTTYYSDTYGFEDELDILQTVGYDLTGNVIYPIARVVNDEADDAQNAAADDFIQFVLSDNAKKVFESYYFDTNVE</sequence>
<evidence type="ECO:0000313" key="17">
    <source>
        <dbReference type="Proteomes" id="UP000078383"/>
    </source>
</evidence>
<keyword evidence="8" id="KW-0826">Tungsten</keyword>
<evidence type="ECO:0000256" key="10">
    <source>
        <dbReference type="ARBA" id="ARBA00062515"/>
    </source>
</evidence>
<keyword evidence="3" id="KW-0813">Transport</keyword>
<dbReference type="EMBL" id="CZBX01000005">
    <property type="protein sequence ID" value="CUQ85888.1"/>
    <property type="molecule type" value="Genomic_DNA"/>
</dbReference>
<evidence type="ECO:0000256" key="8">
    <source>
        <dbReference type="ARBA" id="ARBA00023245"/>
    </source>
</evidence>
<keyword evidence="7" id="KW-0472">Membrane</keyword>
<keyword evidence="13" id="KW-0500">Molybdenum</keyword>
<dbReference type="Proteomes" id="UP000078383">
    <property type="component" value="Unassembled WGS sequence"/>
</dbReference>
<evidence type="ECO:0000256" key="15">
    <source>
        <dbReference type="SAM" id="SignalP"/>
    </source>
</evidence>
<feature type="signal peptide" evidence="15">
    <location>
        <begin position="1"/>
        <end position="19"/>
    </location>
</feature>
<dbReference type="AlphaFoldDB" id="A0A174ZNH0"/>
<feature type="region of interest" description="Disordered" evidence="14">
    <location>
        <begin position="23"/>
        <end position="46"/>
    </location>
</feature>
<dbReference type="PIRSF" id="PIRSF004846">
    <property type="entry name" value="ModA"/>
    <property type="match status" value="1"/>
</dbReference>
<comment type="subcellular location">
    <subcellularLocation>
        <location evidence="1">Cell membrane</location>
    </subcellularLocation>
</comment>
<feature type="binding site" evidence="13">
    <location>
        <position position="85"/>
    </location>
    <ligand>
        <name>molybdate</name>
        <dbReference type="ChEBI" id="CHEBI:36264"/>
    </ligand>
</feature>
<feature type="binding site" evidence="13">
    <location>
        <position position="225"/>
    </location>
    <ligand>
        <name>molybdate</name>
        <dbReference type="ChEBI" id="CHEBI:36264"/>
    </ligand>
</feature>
<feature type="binding site" evidence="13">
    <location>
        <position position="57"/>
    </location>
    <ligand>
        <name>molybdate</name>
        <dbReference type="ChEBI" id="CHEBI:36264"/>
    </ligand>
</feature>
<dbReference type="GO" id="GO:0015689">
    <property type="term" value="P:molybdate ion transport"/>
    <property type="evidence" value="ECO:0007669"/>
    <property type="project" value="InterPro"/>
</dbReference>
<evidence type="ECO:0000256" key="13">
    <source>
        <dbReference type="PIRSR" id="PIRSR004846-1"/>
    </source>
</evidence>
<dbReference type="Gene3D" id="3.40.190.10">
    <property type="entry name" value="Periplasmic binding protein-like II"/>
    <property type="match status" value="2"/>
</dbReference>
<dbReference type="Pfam" id="PF13531">
    <property type="entry name" value="SBP_bac_11"/>
    <property type="match status" value="1"/>
</dbReference>
<dbReference type="GO" id="GO:0005886">
    <property type="term" value="C:plasma membrane"/>
    <property type="evidence" value="ECO:0007669"/>
    <property type="project" value="UniProtKB-SubCell"/>
</dbReference>
<feature type="compositionally biased region" description="Basic and acidic residues" evidence="14">
    <location>
        <begin position="24"/>
        <end position="43"/>
    </location>
</feature>
<dbReference type="InterPro" id="IPR005950">
    <property type="entry name" value="ModA"/>
</dbReference>
<feature type="chain" id="PRO_5039616186" description="Molybdate-binding protein ModA" evidence="15">
    <location>
        <begin position="20"/>
        <end position="296"/>
    </location>
</feature>
<evidence type="ECO:0000256" key="3">
    <source>
        <dbReference type="ARBA" id="ARBA00022448"/>
    </source>
</evidence>
<dbReference type="GO" id="GO:0030973">
    <property type="term" value="F:molybdate ion binding"/>
    <property type="evidence" value="ECO:0007669"/>
    <property type="project" value="TreeGrafter"/>
</dbReference>
<evidence type="ECO:0000256" key="11">
    <source>
        <dbReference type="ARBA" id="ARBA00073171"/>
    </source>
</evidence>
<keyword evidence="4" id="KW-1003">Cell membrane</keyword>
<dbReference type="NCBIfam" id="TIGR01256">
    <property type="entry name" value="modA"/>
    <property type="match status" value="1"/>
</dbReference>
<evidence type="ECO:0000256" key="4">
    <source>
        <dbReference type="ARBA" id="ARBA00022475"/>
    </source>
</evidence>
<keyword evidence="6 15" id="KW-0732">Signal</keyword>
<evidence type="ECO:0000256" key="7">
    <source>
        <dbReference type="ARBA" id="ARBA00023136"/>
    </source>
</evidence>
<feature type="binding site" evidence="13">
    <location>
        <position position="207"/>
    </location>
    <ligand>
        <name>molybdate</name>
        <dbReference type="ChEBI" id="CHEBI:36264"/>
    </ligand>
</feature>
<evidence type="ECO:0000256" key="6">
    <source>
        <dbReference type="ARBA" id="ARBA00022729"/>
    </source>
</evidence>
<comment type="similarity">
    <text evidence="2">Belongs to the bacterial solute-binding protein ModA family.</text>
</comment>
<evidence type="ECO:0000256" key="14">
    <source>
        <dbReference type="SAM" id="MobiDB-lite"/>
    </source>
</evidence>
<proteinExistence type="inferred from homology"/>
<dbReference type="GO" id="GO:0046872">
    <property type="term" value="F:metal ion binding"/>
    <property type="evidence" value="ECO:0007669"/>
    <property type="project" value="UniProtKB-KW"/>
</dbReference>
<organism evidence="16 17">
    <name type="scientific">[Ruminococcus] torques</name>
    <dbReference type="NCBI Taxonomy" id="33039"/>
    <lineage>
        <taxon>Bacteria</taxon>
        <taxon>Bacillati</taxon>
        <taxon>Bacillota</taxon>
        <taxon>Clostridia</taxon>
        <taxon>Lachnospirales</taxon>
        <taxon>Lachnospiraceae</taxon>
        <taxon>Mediterraneibacter</taxon>
    </lineage>
</organism>
<dbReference type="InterPro" id="IPR050682">
    <property type="entry name" value="ModA/WtpA"/>
</dbReference>
<dbReference type="RefSeq" id="WP_055171899.1">
    <property type="nucleotide sequence ID" value="NZ_CZBX01000005.1"/>
</dbReference>
<keyword evidence="5 13" id="KW-0479">Metal-binding</keyword>
<reference evidence="16 17" key="1">
    <citation type="submission" date="2015-09" db="EMBL/GenBank/DDBJ databases">
        <authorList>
            <consortium name="Pathogen Informatics"/>
        </authorList>
    </citation>
    <scope>NUCLEOTIDE SEQUENCE [LARGE SCALE GENOMIC DNA]</scope>
    <source>
        <strain evidence="16 17">2789STDY5834889</strain>
    </source>
</reference>
<dbReference type="FunFam" id="3.40.190.10:FF:000030">
    <property type="entry name" value="Molybdate ABC transporter substrate-binding protein"/>
    <property type="match status" value="1"/>
</dbReference>
<dbReference type="PROSITE" id="PS51257">
    <property type="entry name" value="PROKAR_LIPOPROTEIN"/>
    <property type="match status" value="1"/>
</dbReference>
<evidence type="ECO:0000313" key="16">
    <source>
        <dbReference type="EMBL" id="CUQ85888.1"/>
    </source>
</evidence>
<dbReference type="OrthoDB" id="9785015at2"/>
<gene>
    <name evidence="16" type="primary">modA</name>
    <name evidence="16" type="ORF">ERS852502_01230</name>
</gene>
<dbReference type="PANTHER" id="PTHR30632:SF0">
    <property type="entry name" value="SULFATE-BINDING PROTEIN"/>
    <property type="match status" value="1"/>
</dbReference>
<evidence type="ECO:0000256" key="9">
    <source>
        <dbReference type="ARBA" id="ARBA00056002"/>
    </source>
</evidence>
<dbReference type="PANTHER" id="PTHR30632">
    <property type="entry name" value="MOLYBDATE-BINDING PERIPLASMIC PROTEIN"/>
    <property type="match status" value="1"/>
</dbReference>